<name>A0A2U3LYU5_9FIRM</name>
<accession>A0A2U3LYU5</accession>
<evidence type="ECO:0000313" key="1">
    <source>
        <dbReference type="EMBL" id="SPF57008.1"/>
    </source>
</evidence>
<reference evidence="2" key="1">
    <citation type="submission" date="2018-02" db="EMBL/GenBank/DDBJ databases">
        <authorList>
            <person name="Hausmann B."/>
        </authorList>
    </citation>
    <scope>NUCLEOTIDE SEQUENCE [LARGE SCALE GENOMIC DNA]</scope>
    <source>
        <strain evidence="2">Peat soil MAG SbF1</strain>
    </source>
</reference>
<dbReference type="Proteomes" id="UP000238916">
    <property type="component" value="Unassembled WGS sequence"/>
</dbReference>
<protein>
    <submittedName>
        <fullName evidence="1">Uncharacterized protein</fullName>
    </submittedName>
</protein>
<dbReference type="EMBL" id="OMOF01000971">
    <property type="protein sequence ID" value="SPF57008.1"/>
    <property type="molecule type" value="Genomic_DNA"/>
</dbReference>
<evidence type="ECO:0000313" key="2">
    <source>
        <dbReference type="Proteomes" id="UP000238916"/>
    </source>
</evidence>
<gene>
    <name evidence="1" type="ORF">SBF1_990010</name>
</gene>
<sequence length="50" mass="5763">MVKAPCPRLSLSTQNLITGEIKLPIGENWVAFLEIIIMKEMTKLSDQWQF</sequence>
<proteinExistence type="predicted"/>
<dbReference type="AlphaFoldDB" id="A0A2U3LYU5"/>
<organism evidence="1 2">
    <name type="scientific">Candidatus Desulfosporosinus infrequens</name>
    <dbReference type="NCBI Taxonomy" id="2043169"/>
    <lineage>
        <taxon>Bacteria</taxon>
        <taxon>Bacillati</taxon>
        <taxon>Bacillota</taxon>
        <taxon>Clostridia</taxon>
        <taxon>Eubacteriales</taxon>
        <taxon>Desulfitobacteriaceae</taxon>
        <taxon>Desulfosporosinus</taxon>
    </lineage>
</organism>